<gene>
    <name evidence="2" type="ORF">CcrRogue_gp294</name>
</gene>
<sequence>MTTPDGRYAIAGFTGWSPQHFKVVDLDTKSVNVSGWEDEEQDFALTLDGERFYYDVIKARFATAEDAVGNLTAAQEAYALHDKEVEALSEELETLKRKLELAVSARGRAYRKAMKGVDLG</sequence>
<accession>K4JP37</accession>
<evidence type="ECO:0000256" key="1">
    <source>
        <dbReference type="SAM" id="Coils"/>
    </source>
</evidence>
<keyword evidence="1" id="KW-0175">Coiled coil</keyword>
<name>K4JP37_9CAUD</name>
<feature type="coiled-coil region" evidence="1">
    <location>
        <begin position="71"/>
        <end position="105"/>
    </location>
</feature>
<dbReference type="KEGG" id="vg:13996075"/>
<dbReference type="EMBL" id="JX100814">
    <property type="protein sequence ID" value="AFU86776.1"/>
    <property type="molecule type" value="Genomic_DNA"/>
</dbReference>
<proteinExistence type="predicted"/>
<protein>
    <submittedName>
        <fullName evidence="2">Uncharacterized protein</fullName>
    </submittedName>
</protein>
<evidence type="ECO:0000313" key="3">
    <source>
        <dbReference type="Proteomes" id="UP000000461"/>
    </source>
</evidence>
<reference evidence="2 3" key="1">
    <citation type="journal article" date="2012" name="BMC Genomics">
        <title>The Caulobacter crescentus phage phiCbK: genomics of a canonical phage.</title>
        <authorList>
            <person name="Gill J.J."/>
            <person name="Berry J.D."/>
            <person name="Russell W.K."/>
            <person name="Lessor L."/>
            <person name="Escobar Garcia D.A."/>
            <person name="Hernandez D."/>
            <person name="Kane A."/>
            <person name="Keene J."/>
            <person name="Maddox M."/>
            <person name="Martin R."/>
            <person name="Mohan S."/>
            <person name="Thorn A.M."/>
            <person name="Russell D.H."/>
            <person name="Young R."/>
        </authorList>
    </citation>
    <scope>NUCLEOTIDE SEQUENCE [LARGE SCALE GENOMIC DNA]</scope>
</reference>
<keyword evidence="3" id="KW-1185">Reference proteome</keyword>
<evidence type="ECO:0000313" key="2">
    <source>
        <dbReference type="EMBL" id="AFU86776.1"/>
    </source>
</evidence>
<dbReference type="Proteomes" id="UP000000461">
    <property type="component" value="Segment"/>
</dbReference>
<organism evidence="2 3">
    <name type="scientific">Caulobacter phage CcrRogue</name>
    <dbReference type="NCBI Taxonomy" id="2927986"/>
    <lineage>
        <taxon>Viruses</taxon>
        <taxon>Duplodnaviria</taxon>
        <taxon>Heunggongvirae</taxon>
        <taxon>Uroviricota</taxon>
        <taxon>Caudoviricetes</taxon>
        <taxon>Jeanschmidtviridae</taxon>
        <taxon>Poindextervirus</taxon>
        <taxon>Poindextervirus rogue</taxon>
    </lineage>
</organism>